<dbReference type="EMBL" id="FNGI01000009">
    <property type="protein sequence ID" value="SDL94976.1"/>
    <property type="molecule type" value="Genomic_DNA"/>
</dbReference>
<organism evidence="2 3">
    <name type="scientific">Modicisalibacter muralis</name>
    <dbReference type="NCBI Taxonomy" id="119000"/>
    <lineage>
        <taxon>Bacteria</taxon>
        <taxon>Pseudomonadati</taxon>
        <taxon>Pseudomonadota</taxon>
        <taxon>Gammaproteobacteria</taxon>
        <taxon>Oceanospirillales</taxon>
        <taxon>Halomonadaceae</taxon>
        <taxon>Modicisalibacter</taxon>
    </lineage>
</organism>
<dbReference type="RefSeq" id="WP_089729923.1">
    <property type="nucleotide sequence ID" value="NZ_FNGI01000009.1"/>
</dbReference>
<dbReference type="OrthoDB" id="6888491at2"/>
<dbReference type="PROSITE" id="PS51257">
    <property type="entry name" value="PROKAR_LIPOPROTEIN"/>
    <property type="match status" value="1"/>
</dbReference>
<dbReference type="Proteomes" id="UP000198654">
    <property type="component" value="Unassembled WGS sequence"/>
</dbReference>
<sequence length="207" mass="21933">MKHHPAHRWLSLTLSLFVMLTVSACDDQDSEEALSEGGYVPPLLEDLPSCERIYSILGDFTVGLVPGGDDENDGPWEGPLKYGVSCAWVTEEALSGNPFEAIKASGVAVQIIVEEDPLTEADYRQLGMIVEDQRAADINGLLVVPGGELDLAEPLSIIGPAVVVGRVYIGFAAGGVYLGRSDGVKTLTNDSAVEAGVALHRALAESR</sequence>
<feature type="chain" id="PRO_5011569415" evidence="1">
    <location>
        <begin position="25"/>
        <end position="207"/>
    </location>
</feature>
<evidence type="ECO:0000313" key="3">
    <source>
        <dbReference type="Proteomes" id="UP000198654"/>
    </source>
</evidence>
<feature type="signal peptide" evidence="1">
    <location>
        <begin position="1"/>
        <end position="24"/>
    </location>
</feature>
<dbReference type="STRING" id="119000.SAMN05661010_02954"/>
<evidence type="ECO:0000313" key="2">
    <source>
        <dbReference type="EMBL" id="SDL94976.1"/>
    </source>
</evidence>
<keyword evidence="1" id="KW-0732">Signal</keyword>
<dbReference type="AlphaFoldDB" id="A0A1G9P869"/>
<gene>
    <name evidence="2" type="ORF">SAMN05661010_02954</name>
</gene>
<evidence type="ECO:0000256" key="1">
    <source>
        <dbReference type="SAM" id="SignalP"/>
    </source>
</evidence>
<proteinExistence type="predicted"/>
<name>A0A1G9P869_9GAMM</name>
<keyword evidence="3" id="KW-1185">Reference proteome</keyword>
<protein>
    <submittedName>
        <fullName evidence="2">Uncharacterized protein</fullName>
    </submittedName>
</protein>
<accession>A0A1G9P869</accession>
<reference evidence="2 3" key="1">
    <citation type="submission" date="2016-10" db="EMBL/GenBank/DDBJ databases">
        <authorList>
            <person name="de Groot N.N."/>
        </authorList>
    </citation>
    <scope>NUCLEOTIDE SEQUENCE [LARGE SCALE GENOMIC DNA]</scope>
    <source>
        <strain evidence="2 3">DSM 14789</strain>
    </source>
</reference>